<evidence type="ECO:0000256" key="4">
    <source>
        <dbReference type="ARBA" id="ARBA00022801"/>
    </source>
</evidence>
<keyword evidence="3" id="KW-0645">Protease</keyword>
<dbReference type="GO" id="GO:0008236">
    <property type="term" value="F:serine-type peptidase activity"/>
    <property type="evidence" value="ECO:0007669"/>
    <property type="project" value="UniProtKB-KW"/>
</dbReference>
<dbReference type="InterPro" id="IPR003507">
    <property type="entry name" value="S66_fam"/>
</dbReference>
<feature type="domain" description="LD-carboxypeptidase N-terminal" evidence="7">
    <location>
        <begin position="1"/>
        <end position="114"/>
    </location>
</feature>
<dbReference type="InterPro" id="IPR027461">
    <property type="entry name" value="Carboxypeptidase_A_C_sf"/>
</dbReference>
<accession>A0A956NDC9</accession>
<comment type="caution">
    <text evidence="9">The sequence shown here is derived from an EMBL/GenBank/DDBJ whole genome shotgun (WGS) entry which is preliminary data.</text>
</comment>
<dbReference type="Pfam" id="PF17676">
    <property type="entry name" value="Peptidase_S66C"/>
    <property type="match status" value="1"/>
</dbReference>
<dbReference type="PANTHER" id="PTHR30237">
    <property type="entry name" value="MURAMOYLTETRAPEPTIDE CARBOXYPEPTIDASE"/>
    <property type="match status" value="1"/>
</dbReference>
<gene>
    <name evidence="9" type="ORF">KDA27_11065</name>
</gene>
<dbReference type="CDD" id="cd07025">
    <property type="entry name" value="Peptidase_S66"/>
    <property type="match status" value="1"/>
</dbReference>
<keyword evidence="5" id="KW-0720">Serine protease</keyword>
<keyword evidence="2" id="KW-0121">Carboxypeptidase</keyword>
<dbReference type="PANTHER" id="PTHR30237:SF2">
    <property type="entry name" value="MUREIN TETRAPEPTIDE CARBOXYPEPTIDASE"/>
    <property type="match status" value="1"/>
</dbReference>
<evidence type="ECO:0000256" key="3">
    <source>
        <dbReference type="ARBA" id="ARBA00022670"/>
    </source>
</evidence>
<feature type="active site" description="Charge relay system" evidence="6">
    <location>
        <position position="193"/>
    </location>
</feature>
<dbReference type="SUPFAM" id="SSF141986">
    <property type="entry name" value="LD-carboxypeptidase A C-terminal domain-like"/>
    <property type="match status" value="1"/>
</dbReference>
<dbReference type="PIRSF" id="PIRSF028757">
    <property type="entry name" value="LD-carboxypeptidase"/>
    <property type="match status" value="1"/>
</dbReference>
<dbReference type="SUPFAM" id="SSF52317">
    <property type="entry name" value="Class I glutamine amidotransferase-like"/>
    <property type="match status" value="1"/>
</dbReference>
<dbReference type="Pfam" id="PF02016">
    <property type="entry name" value="Peptidase_S66"/>
    <property type="match status" value="1"/>
</dbReference>
<evidence type="ECO:0000259" key="7">
    <source>
        <dbReference type="Pfam" id="PF02016"/>
    </source>
</evidence>
<dbReference type="InterPro" id="IPR029062">
    <property type="entry name" value="Class_I_gatase-like"/>
</dbReference>
<sequence length="296" mass="31910">MSPSSPADDVRVERGLAWLHSNGFETVLAPSASVRGGIHAGTVEERARELESFFRDPTIDGILFVRGGSGCAPLLLELDFDLIRAHPKLVVGLSDPTALLLGLLSQTGLVSLSGQMVVQLHEDTPAYTQERWWSFVRGPWPTGLVPLPEDRTLDVLVPGSAEGPLVPANFAVFSSLIGTRFMPDLDGAILVLEDIDERPEGLDRMVSQMRLSGLDQRLAGLVLGQFTHCVPRNEKLTEEEGLQLIWEWASGLGIPVLRGFPYGHEAVACPLPCGARARISTTPPSLSILDAPAALV</sequence>
<organism evidence="9 10">
    <name type="scientific">Eiseniibacteriota bacterium</name>
    <dbReference type="NCBI Taxonomy" id="2212470"/>
    <lineage>
        <taxon>Bacteria</taxon>
        <taxon>Candidatus Eiseniibacteriota</taxon>
    </lineage>
</organism>
<dbReference type="EMBL" id="JAGQHS010000049">
    <property type="protein sequence ID" value="MCA9756331.1"/>
    <property type="molecule type" value="Genomic_DNA"/>
</dbReference>
<protein>
    <submittedName>
        <fullName evidence="9">LD-carboxypeptidase</fullName>
    </submittedName>
</protein>
<dbReference type="InterPro" id="IPR040921">
    <property type="entry name" value="Peptidase_S66C"/>
</dbReference>
<dbReference type="Gene3D" id="3.50.30.60">
    <property type="entry name" value="LD-carboxypeptidase A C-terminal domain-like"/>
    <property type="match status" value="1"/>
</dbReference>
<evidence type="ECO:0000256" key="2">
    <source>
        <dbReference type="ARBA" id="ARBA00022645"/>
    </source>
</evidence>
<reference evidence="9" key="2">
    <citation type="journal article" date="2021" name="Microbiome">
        <title>Successional dynamics and alternative stable states in a saline activated sludge microbial community over 9 years.</title>
        <authorList>
            <person name="Wang Y."/>
            <person name="Ye J."/>
            <person name="Ju F."/>
            <person name="Liu L."/>
            <person name="Boyd J.A."/>
            <person name="Deng Y."/>
            <person name="Parks D.H."/>
            <person name="Jiang X."/>
            <person name="Yin X."/>
            <person name="Woodcroft B.J."/>
            <person name="Tyson G.W."/>
            <person name="Hugenholtz P."/>
            <person name="Polz M.F."/>
            <person name="Zhang T."/>
        </authorList>
    </citation>
    <scope>NUCLEOTIDE SEQUENCE</scope>
    <source>
        <strain evidence="9">HKST-UBA02</strain>
    </source>
</reference>
<feature type="active site" description="Charge relay system" evidence="6">
    <location>
        <position position="264"/>
    </location>
</feature>
<dbReference type="AlphaFoldDB" id="A0A956NDC9"/>
<evidence type="ECO:0000313" key="9">
    <source>
        <dbReference type="EMBL" id="MCA9756331.1"/>
    </source>
</evidence>
<dbReference type="GO" id="GO:0004180">
    <property type="term" value="F:carboxypeptidase activity"/>
    <property type="evidence" value="ECO:0007669"/>
    <property type="project" value="UniProtKB-KW"/>
</dbReference>
<proteinExistence type="inferred from homology"/>
<keyword evidence="4" id="KW-0378">Hydrolase</keyword>
<comment type="similarity">
    <text evidence="1">Belongs to the peptidase S66 family.</text>
</comment>
<dbReference type="Gene3D" id="3.40.50.10740">
    <property type="entry name" value="Class I glutamine amidotransferase-like"/>
    <property type="match status" value="1"/>
</dbReference>
<evidence type="ECO:0000256" key="6">
    <source>
        <dbReference type="PIRSR" id="PIRSR028757-1"/>
    </source>
</evidence>
<feature type="domain" description="LD-carboxypeptidase C-terminal" evidence="8">
    <location>
        <begin position="162"/>
        <end position="279"/>
    </location>
</feature>
<name>A0A956NDC9_UNCEI</name>
<evidence type="ECO:0000256" key="1">
    <source>
        <dbReference type="ARBA" id="ARBA00010233"/>
    </source>
</evidence>
<evidence type="ECO:0000313" key="10">
    <source>
        <dbReference type="Proteomes" id="UP000739538"/>
    </source>
</evidence>
<evidence type="ECO:0000256" key="5">
    <source>
        <dbReference type="ARBA" id="ARBA00022825"/>
    </source>
</evidence>
<dbReference type="InterPro" id="IPR040449">
    <property type="entry name" value="Peptidase_S66_N"/>
</dbReference>
<evidence type="ECO:0000259" key="8">
    <source>
        <dbReference type="Pfam" id="PF17676"/>
    </source>
</evidence>
<dbReference type="GO" id="GO:0006508">
    <property type="term" value="P:proteolysis"/>
    <property type="evidence" value="ECO:0007669"/>
    <property type="project" value="UniProtKB-KW"/>
</dbReference>
<dbReference type="InterPro" id="IPR027478">
    <property type="entry name" value="LdcA_N"/>
</dbReference>
<reference evidence="9" key="1">
    <citation type="submission" date="2020-04" db="EMBL/GenBank/DDBJ databases">
        <authorList>
            <person name="Zhang T."/>
        </authorList>
    </citation>
    <scope>NUCLEOTIDE SEQUENCE</scope>
    <source>
        <strain evidence="9">HKST-UBA02</strain>
    </source>
</reference>
<feature type="active site" description="Nucleophile" evidence="6">
    <location>
        <position position="94"/>
    </location>
</feature>
<dbReference type="Proteomes" id="UP000739538">
    <property type="component" value="Unassembled WGS sequence"/>
</dbReference>